<protein>
    <submittedName>
        <fullName evidence="1">Uncharacterized protein</fullName>
    </submittedName>
</protein>
<dbReference type="PROSITE" id="PS00092">
    <property type="entry name" value="N6_MTASE"/>
    <property type="match status" value="1"/>
</dbReference>
<reference evidence="1" key="1">
    <citation type="journal article" date="2015" name="Nature">
        <title>Complex archaea that bridge the gap between prokaryotes and eukaryotes.</title>
        <authorList>
            <person name="Spang A."/>
            <person name="Saw J.H."/>
            <person name="Jorgensen S.L."/>
            <person name="Zaremba-Niedzwiedzka K."/>
            <person name="Martijn J."/>
            <person name="Lind A.E."/>
            <person name="van Eijk R."/>
            <person name="Schleper C."/>
            <person name="Guy L."/>
            <person name="Ettema T.J."/>
        </authorList>
    </citation>
    <scope>NUCLEOTIDE SEQUENCE</scope>
</reference>
<proteinExistence type="predicted"/>
<organism evidence="1">
    <name type="scientific">marine sediment metagenome</name>
    <dbReference type="NCBI Taxonomy" id="412755"/>
    <lineage>
        <taxon>unclassified sequences</taxon>
        <taxon>metagenomes</taxon>
        <taxon>ecological metagenomes</taxon>
    </lineage>
</organism>
<gene>
    <name evidence="1" type="ORF">LCGC14_1759030</name>
</gene>
<dbReference type="InterPro" id="IPR023385">
    <property type="entry name" value="YopX-like_C"/>
</dbReference>
<dbReference type="AlphaFoldDB" id="A0A0F9HNW8"/>
<dbReference type="InterPro" id="IPR002052">
    <property type="entry name" value="DNA_methylase_N6_adenine_CS"/>
</dbReference>
<dbReference type="GO" id="GO:0008168">
    <property type="term" value="F:methyltransferase activity"/>
    <property type="evidence" value="ECO:0007669"/>
    <property type="project" value="InterPro"/>
</dbReference>
<dbReference type="Gene3D" id="2.30.30.290">
    <property type="entry name" value="YopX-like domains"/>
    <property type="match status" value="1"/>
</dbReference>
<comment type="caution">
    <text evidence="1">The sequence shown here is derived from an EMBL/GenBank/DDBJ whole genome shotgun (WGS) entry which is preliminary data.</text>
</comment>
<sequence length="173" mass="19643">KEALPQAVLLNGDYYSYNNSIDWVVTNPPYSDLDRWLTHSFAIANQGVALLLGLLNVTPRRLEMANKAGFGLTSIHLCKVYHWFGISAFCVWRRGAGDIIKYIDPWGRKEVDHIEGEVIFGKGEYSSHAQGADDIHSYYGWLIKDKYNVKPLTQDSCYKVVGNIYSNPELLKK</sequence>
<dbReference type="EMBL" id="LAZR01016335">
    <property type="protein sequence ID" value="KKM04947.1"/>
    <property type="molecule type" value="Genomic_DNA"/>
</dbReference>
<dbReference type="SUPFAM" id="SSF159006">
    <property type="entry name" value="YopX-like"/>
    <property type="match status" value="1"/>
</dbReference>
<name>A0A0F9HNW8_9ZZZZ</name>
<dbReference type="GO" id="GO:0003676">
    <property type="term" value="F:nucleic acid binding"/>
    <property type="evidence" value="ECO:0007669"/>
    <property type="project" value="InterPro"/>
</dbReference>
<dbReference type="GO" id="GO:0032259">
    <property type="term" value="P:methylation"/>
    <property type="evidence" value="ECO:0007669"/>
    <property type="project" value="InterPro"/>
</dbReference>
<feature type="non-terminal residue" evidence="1">
    <location>
        <position position="1"/>
    </location>
</feature>
<evidence type="ECO:0000313" key="1">
    <source>
        <dbReference type="EMBL" id="KKM04947.1"/>
    </source>
</evidence>
<accession>A0A0F9HNW8</accession>